<protein>
    <submittedName>
        <fullName evidence="3">Amylo-alpha-1,6-glucosidase</fullName>
    </submittedName>
</protein>
<reference evidence="3 4" key="1">
    <citation type="submission" date="2018-09" db="EMBL/GenBank/DDBJ databases">
        <title>YIM 75507 draft genome.</title>
        <authorList>
            <person name="Tang S."/>
            <person name="Feng Y."/>
        </authorList>
    </citation>
    <scope>NUCLEOTIDE SEQUENCE [LARGE SCALE GENOMIC DNA]</scope>
    <source>
        <strain evidence="3 4">YIM 75507</strain>
    </source>
</reference>
<feature type="domain" description="Putative glycogen debranching enzyme N-terminal" evidence="1">
    <location>
        <begin position="22"/>
        <end position="200"/>
    </location>
</feature>
<dbReference type="InterPro" id="IPR008928">
    <property type="entry name" value="6-hairpin_glycosidase_sf"/>
</dbReference>
<keyword evidence="4" id="KW-1185">Reference proteome</keyword>
<dbReference type="GO" id="GO:0005975">
    <property type="term" value="P:carbohydrate metabolic process"/>
    <property type="evidence" value="ECO:0007669"/>
    <property type="project" value="InterPro"/>
</dbReference>
<feature type="domain" description="Mannosylglycerate hydrolase MGH1-like glycoside hydrolase" evidence="2">
    <location>
        <begin position="437"/>
        <end position="592"/>
    </location>
</feature>
<organism evidence="3 4">
    <name type="scientific">Bailinhaonella thermotolerans</name>
    <dbReference type="NCBI Taxonomy" id="1070861"/>
    <lineage>
        <taxon>Bacteria</taxon>
        <taxon>Bacillati</taxon>
        <taxon>Actinomycetota</taxon>
        <taxon>Actinomycetes</taxon>
        <taxon>Streptosporangiales</taxon>
        <taxon>Streptosporangiaceae</taxon>
        <taxon>Bailinhaonella</taxon>
    </lineage>
</organism>
<evidence type="ECO:0000313" key="4">
    <source>
        <dbReference type="Proteomes" id="UP000265768"/>
    </source>
</evidence>
<evidence type="ECO:0000313" key="3">
    <source>
        <dbReference type="EMBL" id="RJL25115.1"/>
    </source>
</evidence>
<dbReference type="InterPro" id="IPR054491">
    <property type="entry name" value="MGH1-like_GH"/>
</dbReference>
<evidence type="ECO:0000259" key="2">
    <source>
        <dbReference type="Pfam" id="PF22422"/>
    </source>
</evidence>
<dbReference type="Proteomes" id="UP000265768">
    <property type="component" value="Unassembled WGS sequence"/>
</dbReference>
<gene>
    <name evidence="3" type="ORF">D5H75_27630</name>
</gene>
<comment type="caution">
    <text evidence="3">The sequence shown here is derived from an EMBL/GenBank/DDBJ whole genome shotgun (WGS) entry which is preliminary data.</text>
</comment>
<name>A0A3A4A937_9ACTN</name>
<dbReference type="EMBL" id="QZEY01000013">
    <property type="protein sequence ID" value="RJL25115.1"/>
    <property type="molecule type" value="Genomic_DNA"/>
</dbReference>
<dbReference type="InterPro" id="IPR012341">
    <property type="entry name" value="6hp_glycosidase-like_sf"/>
</dbReference>
<dbReference type="Pfam" id="PF22422">
    <property type="entry name" value="MGH1-like_GH"/>
    <property type="match status" value="1"/>
</dbReference>
<dbReference type="SUPFAM" id="SSF48208">
    <property type="entry name" value="Six-hairpin glycosidases"/>
    <property type="match status" value="1"/>
</dbReference>
<evidence type="ECO:0000259" key="1">
    <source>
        <dbReference type="Pfam" id="PF14742"/>
    </source>
</evidence>
<accession>A0A3A4A937</accession>
<dbReference type="InterPro" id="IPR032856">
    <property type="entry name" value="GDE_N_bis"/>
</dbReference>
<dbReference type="OrthoDB" id="9759959at2"/>
<dbReference type="RefSeq" id="WP_119929475.1">
    <property type="nucleotide sequence ID" value="NZ_QZEY01000013.1"/>
</dbReference>
<dbReference type="AlphaFoldDB" id="A0A3A4A937"/>
<dbReference type="Gene3D" id="1.50.10.10">
    <property type="match status" value="1"/>
</dbReference>
<dbReference type="Pfam" id="PF14742">
    <property type="entry name" value="GDE_N_bis"/>
    <property type="match status" value="1"/>
</dbReference>
<proteinExistence type="predicted"/>
<sequence length="711" mass="77663">MGADEWTFEGQPTAIGAADVTLVEGNSFCVCARSGDIHPGGAQGVYYADTRLLSRWELRVDDEPVEPLQVLPAEPYHATFVGRARPRPGRAESTLLVTRERYVGAGMREDVTLTNMAGEPAACVVTLLAGSDVADLFEVKSDRVRHVGDVEGGAERGALRFYSPGRARGARVTAEDAQAVPGLLTFPVVVPARGRWRATVQVHPIMNGREVPPTFPAQHPPEQAEPARRLAQWERESPRVDTRHQGLARALRRSREDLGALRLFDEEEPATIAAGAPWFMTLFGRDSLLTSWMALPLDQSLALGTLRRLAGLQGRRDDPMTEEEPGKIMHELRFGMTVTQDSAAAEPRAYYGSVDSTPLFVMLLGELRRWGLHTDEVDALLPHADAALGWIERSADGQGFVSYRRRTDRGLINQGWKDSFDGINFADGTLARAPIALAEMQGYVYAAYIARMHFAHEQGDATAEEHYAARAAALKRAFNERFWLPDRGYYAVGLDWAGRPIDALASNMGHCLWTGIADEDKAASVAEHLLSPQMFSGYGVRTLASGMGAYNPMSYHNGSVWPHDNAIIVAGLIRYGFAEEAQRVTLGLLDAAEAFGGRLPELFCGFDRSEFGTPVPYPTSCSPQAWAAAAPILLLRSLLRFDPWVPYGKVWLAPAVPEELGDVLITGLPMAGARIDVEARQGRPPRAPGLPEGIELITTPRRPLTATGPCD</sequence>